<name>A0A1T4KHC9_9HYPH</name>
<dbReference type="InterPro" id="IPR020845">
    <property type="entry name" value="AMP-binding_CS"/>
</dbReference>
<evidence type="ECO:0000256" key="4">
    <source>
        <dbReference type="ARBA" id="ARBA00022840"/>
    </source>
</evidence>
<evidence type="ECO:0000313" key="8">
    <source>
        <dbReference type="Proteomes" id="UP000190092"/>
    </source>
</evidence>
<protein>
    <submittedName>
        <fullName evidence="7">Acetyl-CoA synthetase</fullName>
    </submittedName>
</protein>
<dbReference type="GO" id="GO:0006637">
    <property type="term" value="P:acyl-CoA metabolic process"/>
    <property type="evidence" value="ECO:0007669"/>
    <property type="project" value="TreeGrafter"/>
</dbReference>
<dbReference type="InterPro" id="IPR042099">
    <property type="entry name" value="ANL_N_sf"/>
</dbReference>
<dbReference type="GO" id="GO:0015645">
    <property type="term" value="F:fatty acid ligase activity"/>
    <property type="evidence" value="ECO:0007669"/>
    <property type="project" value="TreeGrafter"/>
</dbReference>
<evidence type="ECO:0000256" key="2">
    <source>
        <dbReference type="ARBA" id="ARBA00022598"/>
    </source>
</evidence>
<comment type="similarity">
    <text evidence="1">Belongs to the ATP-dependent AMP-binding enzyme family.</text>
</comment>
<feature type="domain" description="AMP-binding enzyme C-terminal" evidence="6">
    <location>
        <begin position="449"/>
        <end position="527"/>
    </location>
</feature>
<dbReference type="AlphaFoldDB" id="A0A1T4KHC9"/>
<proteinExistence type="inferred from homology"/>
<keyword evidence="4" id="KW-0067">ATP-binding</keyword>
<keyword evidence="2" id="KW-0436">Ligase</keyword>
<accession>A0A1T4KHC9</accession>
<sequence>MIPRGLSYDEAMRRFRWRIPEHLNIGRAVCERHPADTLALIVENADGSVRNWTFGQLLAASSRLANALTDKGVHKGDRVAVFLSQGAELTIGHLAGYRLGAVVLPLFTLFGEEAVEYRLANAEASAIVTDLAQLPKVLAVRERLPHLKTVIVIGAGAHGQDFFDWDLLLASASDRFATVDTRAEDPALLIYTSGTTGQPKGALHAHRMLLGSIPPVEQWLSHWPQGNEVMWTPAEWAWIAGLYDALFPAWYYGTPVVAHRFAKFDPERAFALLARHKVGVAFIPPTALKLMRQVDQPRQRWTYDLRAVSTGGEAMGEELLAWGRETFGTTISEGYGQTEMNLMLLNSPDWFEVRPGSCGRACPGRKVAIVDEAGNVLPPDVEGQIAGWRHDPIVMLEYWRNPEATARKFAGDWLLTGDLGRIDADGYVFFKSRDDDVITSGGYRIGPGEIEECLMKHPAVAMVGVVGVPDKVRTEIVKAFVQLRSEIPPTEALKTELADYVKKRLAAHEYPREVEFVTELPLTTTGKILRRELRRLDAEGKAAR</sequence>
<keyword evidence="3" id="KW-0547">Nucleotide-binding</keyword>
<feature type="domain" description="AMP-dependent synthetase/ligase" evidence="5">
    <location>
        <begin position="29"/>
        <end position="399"/>
    </location>
</feature>
<dbReference type="Gene3D" id="3.30.300.30">
    <property type="match status" value="1"/>
</dbReference>
<dbReference type="InterPro" id="IPR045851">
    <property type="entry name" value="AMP-bd_C_sf"/>
</dbReference>
<dbReference type="RefSeq" id="WP_085932650.1">
    <property type="nucleotide sequence ID" value="NZ_FUWJ01000001.1"/>
</dbReference>
<organism evidence="7 8">
    <name type="scientific">Enhydrobacter aerosaccus</name>
    <dbReference type="NCBI Taxonomy" id="225324"/>
    <lineage>
        <taxon>Bacteria</taxon>
        <taxon>Pseudomonadati</taxon>
        <taxon>Pseudomonadota</taxon>
        <taxon>Alphaproteobacteria</taxon>
        <taxon>Hyphomicrobiales</taxon>
        <taxon>Enhydrobacter</taxon>
    </lineage>
</organism>
<dbReference type="STRING" id="225324.SAMN02745126_00972"/>
<dbReference type="PROSITE" id="PS00455">
    <property type="entry name" value="AMP_BINDING"/>
    <property type="match status" value="1"/>
</dbReference>
<reference evidence="8" key="1">
    <citation type="submission" date="2017-02" db="EMBL/GenBank/DDBJ databases">
        <authorList>
            <person name="Varghese N."/>
            <person name="Submissions S."/>
        </authorList>
    </citation>
    <scope>NUCLEOTIDE SEQUENCE [LARGE SCALE GENOMIC DNA]</scope>
    <source>
        <strain evidence="8">ATCC 27094</strain>
    </source>
</reference>
<evidence type="ECO:0000259" key="6">
    <source>
        <dbReference type="Pfam" id="PF13193"/>
    </source>
</evidence>
<evidence type="ECO:0000259" key="5">
    <source>
        <dbReference type="Pfam" id="PF00501"/>
    </source>
</evidence>
<dbReference type="OrthoDB" id="4471305at2"/>
<gene>
    <name evidence="7" type="ORF">SAMN02745126_00972</name>
</gene>
<dbReference type="Proteomes" id="UP000190092">
    <property type="component" value="Unassembled WGS sequence"/>
</dbReference>
<dbReference type="InterPro" id="IPR051087">
    <property type="entry name" value="Mitochondrial_ACSM"/>
</dbReference>
<dbReference type="PANTHER" id="PTHR43605">
    <property type="entry name" value="ACYL-COENZYME A SYNTHETASE"/>
    <property type="match status" value="1"/>
</dbReference>
<dbReference type="GO" id="GO:0005524">
    <property type="term" value="F:ATP binding"/>
    <property type="evidence" value="ECO:0007669"/>
    <property type="project" value="UniProtKB-KW"/>
</dbReference>
<dbReference type="GO" id="GO:0006633">
    <property type="term" value="P:fatty acid biosynthetic process"/>
    <property type="evidence" value="ECO:0007669"/>
    <property type="project" value="TreeGrafter"/>
</dbReference>
<evidence type="ECO:0000256" key="3">
    <source>
        <dbReference type="ARBA" id="ARBA00022741"/>
    </source>
</evidence>
<evidence type="ECO:0000313" key="7">
    <source>
        <dbReference type="EMBL" id="SJZ41804.1"/>
    </source>
</evidence>
<dbReference type="GO" id="GO:0004321">
    <property type="term" value="F:fatty-acyl-CoA synthase activity"/>
    <property type="evidence" value="ECO:0007669"/>
    <property type="project" value="TreeGrafter"/>
</dbReference>
<dbReference type="InterPro" id="IPR025110">
    <property type="entry name" value="AMP-bd_C"/>
</dbReference>
<dbReference type="SUPFAM" id="SSF56801">
    <property type="entry name" value="Acetyl-CoA synthetase-like"/>
    <property type="match status" value="1"/>
</dbReference>
<dbReference type="InterPro" id="IPR000873">
    <property type="entry name" value="AMP-dep_synth/lig_dom"/>
</dbReference>
<dbReference type="EMBL" id="FUWJ01000001">
    <property type="protein sequence ID" value="SJZ41804.1"/>
    <property type="molecule type" value="Genomic_DNA"/>
</dbReference>
<dbReference type="PANTHER" id="PTHR43605:SF10">
    <property type="entry name" value="ACYL-COA SYNTHETASE MEDIUM CHAIN FAMILY MEMBER 3"/>
    <property type="match status" value="1"/>
</dbReference>
<evidence type="ECO:0000256" key="1">
    <source>
        <dbReference type="ARBA" id="ARBA00006432"/>
    </source>
</evidence>
<dbReference type="GO" id="GO:0016405">
    <property type="term" value="F:CoA-ligase activity"/>
    <property type="evidence" value="ECO:0007669"/>
    <property type="project" value="UniProtKB-ARBA"/>
</dbReference>
<dbReference type="Pfam" id="PF00501">
    <property type="entry name" value="AMP-binding"/>
    <property type="match status" value="1"/>
</dbReference>
<keyword evidence="8" id="KW-1185">Reference proteome</keyword>
<dbReference type="Pfam" id="PF13193">
    <property type="entry name" value="AMP-binding_C"/>
    <property type="match status" value="1"/>
</dbReference>
<dbReference type="FunFam" id="3.30.300.30:FF:000005">
    <property type="entry name" value="Acyl-coenzyme A synthetase ACSM5, mitochondrial"/>
    <property type="match status" value="1"/>
</dbReference>
<dbReference type="Gene3D" id="3.40.50.12780">
    <property type="entry name" value="N-terminal domain of ligase-like"/>
    <property type="match status" value="1"/>
</dbReference>